<organism evidence="1 2">
    <name type="scientific">Paenibacillus chartarius</name>
    <dbReference type="NCBI Taxonomy" id="747481"/>
    <lineage>
        <taxon>Bacteria</taxon>
        <taxon>Bacillati</taxon>
        <taxon>Bacillota</taxon>
        <taxon>Bacilli</taxon>
        <taxon>Bacillales</taxon>
        <taxon>Paenibacillaceae</taxon>
        <taxon>Paenibacillus</taxon>
    </lineage>
</organism>
<dbReference type="RefSeq" id="WP_377468782.1">
    <property type="nucleotide sequence ID" value="NZ_JBHLWN010000022.1"/>
</dbReference>
<sequence length="74" mass="7657">MTSRGQAAAQAGRLLRLEEADSCAEPELHGGGMRLASPAVMGAYGEIANAEQQAAPVKQERPAALRLLQVALSA</sequence>
<accession>A0ABV6DGL5</accession>
<proteinExistence type="predicted"/>
<protein>
    <submittedName>
        <fullName evidence="1">Uncharacterized protein</fullName>
    </submittedName>
</protein>
<evidence type="ECO:0000313" key="2">
    <source>
        <dbReference type="Proteomes" id="UP001589776"/>
    </source>
</evidence>
<dbReference type="Proteomes" id="UP001589776">
    <property type="component" value="Unassembled WGS sequence"/>
</dbReference>
<dbReference type="EMBL" id="JBHLWN010000022">
    <property type="protein sequence ID" value="MFC0211786.1"/>
    <property type="molecule type" value="Genomic_DNA"/>
</dbReference>
<reference evidence="1 2" key="1">
    <citation type="submission" date="2024-09" db="EMBL/GenBank/DDBJ databases">
        <authorList>
            <person name="Sun Q."/>
            <person name="Mori K."/>
        </authorList>
    </citation>
    <scope>NUCLEOTIDE SEQUENCE [LARGE SCALE GENOMIC DNA]</scope>
    <source>
        <strain evidence="1 2">CCM 7759</strain>
    </source>
</reference>
<name>A0ABV6DGL5_9BACL</name>
<evidence type="ECO:0000313" key="1">
    <source>
        <dbReference type="EMBL" id="MFC0211786.1"/>
    </source>
</evidence>
<keyword evidence="2" id="KW-1185">Reference proteome</keyword>
<gene>
    <name evidence="1" type="ORF">ACFFK0_04840</name>
</gene>
<comment type="caution">
    <text evidence="1">The sequence shown here is derived from an EMBL/GenBank/DDBJ whole genome shotgun (WGS) entry which is preliminary data.</text>
</comment>